<dbReference type="AlphaFoldDB" id="A0A1R3WY80"/>
<reference evidence="2 3" key="1">
    <citation type="submission" date="2017-01" db="EMBL/GenBank/DDBJ databases">
        <authorList>
            <person name="Mah S.A."/>
            <person name="Swanson W.J."/>
            <person name="Moy G.W."/>
            <person name="Vacquier V.D."/>
        </authorList>
    </citation>
    <scope>NUCLEOTIDE SEQUENCE [LARGE SCALE GENOMIC DNA]</scope>
    <source>
        <strain evidence="2 3">DSM 21219</strain>
    </source>
</reference>
<dbReference type="SUPFAM" id="SSF46955">
    <property type="entry name" value="Putative DNA-binding domain"/>
    <property type="match status" value="1"/>
</dbReference>
<evidence type="ECO:0000313" key="3">
    <source>
        <dbReference type="Proteomes" id="UP000192455"/>
    </source>
</evidence>
<dbReference type="GO" id="GO:0006355">
    <property type="term" value="P:regulation of DNA-templated transcription"/>
    <property type="evidence" value="ECO:0007669"/>
    <property type="project" value="InterPro"/>
</dbReference>
<gene>
    <name evidence="2" type="ORF">SAMN05421849_1922</name>
</gene>
<sequence>MTRPPEGHGRYRPMTVGEIARIADVPRETLRTWLRSEAFDTLRQAKREGGWRRFTDFEAITIGVYARLLKCDLGHDAAEAGMLISAKMLMDEWANVEGVPYFSDTTFMSDRFLFFWRNEEGQWRAKIEIMGEAFNAEMNERINDTYADVSAFSVINLGVILRQTFLSLLEVQVEKETGE</sequence>
<dbReference type="STRING" id="515897.SAMN05421849_1922"/>
<keyword evidence="3" id="KW-1185">Reference proteome</keyword>
<dbReference type="InterPro" id="IPR009061">
    <property type="entry name" value="DNA-bd_dom_put_sf"/>
</dbReference>
<dbReference type="GO" id="GO:0003677">
    <property type="term" value="F:DNA binding"/>
    <property type="evidence" value="ECO:0007669"/>
    <property type="project" value="InterPro"/>
</dbReference>
<organism evidence="2 3">
    <name type="scientific">Pontibaca methylaminivorans</name>
    <dbReference type="NCBI Taxonomy" id="515897"/>
    <lineage>
        <taxon>Bacteria</taxon>
        <taxon>Pseudomonadati</taxon>
        <taxon>Pseudomonadota</taxon>
        <taxon>Alphaproteobacteria</taxon>
        <taxon>Rhodobacterales</taxon>
        <taxon>Roseobacteraceae</taxon>
        <taxon>Pontibaca</taxon>
    </lineage>
</organism>
<name>A0A1R3WY80_9RHOB</name>
<proteinExistence type="predicted"/>
<protein>
    <submittedName>
        <fullName evidence="2">MerR HTH family regulatory protein</fullName>
    </submittedName>
</protein>
<dbReference type="Pfam" id="PF13411">
    <property type="entry name" value="MerR_1"/>
    <property type="match status" value="1"/>
</dbReference>
<dbReference type="EMBL" id="FTPS01000001">
    <property type="protein sequence ID" value="SIT83516.1"/>
    <property type="molecule type" value="Genomic_DNA"/>
</dbReference>
<dbReference type="InterPro" id="IPR000551">
    <property type="entry name" value="MerR-type_HTH_dom"/>
</dbReference>
<evidence type="ECO:0000313" key="2">
    <source>
        <dbReference type="EMBL" id="SIT83516.1"/>
    </source>
</evidence>
<evidence type="ECO:0000259" key="1">
    <source>
        <dbReference type="Pfam" id="PF13411"/>
    </source>
</evidence>
<dbReference type="Proteomes" id="UP000192455">
    <property type="component" value="Unassembled WGS sequence"/>
</dbReference>
<accession>A0A1R3WY80</accession>
<feature type="domain" description="HTH merR-type" evidence="1">
    <location>
        <begin position="14"/>
        <end position="68"/>
    </location>
</feature>
<dbReference type="Gene3D" id="1.10.1660.10">
    <property type="match status" value="1"/>
</dbReference>